<dbReference type="Pfam" id="PF00249">
    <property type="entry name" value="Myb_DNA-binding"/>
    <property type="match status" value="1"/>
</dbReference>
<dbReference type="Proteomes" id="UP000317650">
    <property type="component" value="Chromosome 5"/>
</dbReference>
<dbReference type="AlphaFoldDB" id="A0A4V4H821"/>
<dbReference type="Gene3D" id="1.10.10.60">
    <property type="entry name" value="Homeodomain-like"/>
    <property type="match status" value="1"/>
</dbReference>
<organism evidence="7 8">
    <name type="scientific">Musa balbisiana</name>
    <name type="common">Banana</name>
    <dbReference type="NCBI Taxonomy" id="52838"/>
    <lineage>
        <taxon>Eukaryota</taxon>
        <taxon>Viridiplantae</taxon>
        <taxon>Streptophyta</taxon>
        <taxon>Embryophyta</taxon>
        <taxon>Tracheophyta</taxon>
        <taxon>Spermatophyta</taxon>
        <taxon>Magnoliopsida</taxon>
        <taxon>Liliopsida</taxon>
        <taxon>Zingiberales</taxon>
        <taxon>Musaceae</taxon>
        <taxon>Musa</taxon>
    </lineage>
</organism>
<dbReference type="NCBIfam" id="TIGR01557">
    <property type="entry name" value="myb_SHAQKYF"/>
    <property type="match status" value="1"/>
</dbReference>
<keyword evidence="4" id="KW-0539">Nucleus</keyword>
<keyword evidence="3" id="KW-0804">Transcription</keyword>
<dbReference type="InterPro" id="IPR006447">
    <property type="entry name" value="Myb_dom_plants"/>
</dbReference>
<dbReference type="EMBL" id="PYDT01000003">
    <property type="protein sequence ID" value="THU66045.1"/>
    <property type="molecule type" value="Genomic_DNA"/>
</dbReference>
<dbReference type="FunFam" id="1.10.10.60:FF:000002">
    <property type="entry name" value="Myb family transcription factor"/>
    <property type="match status" value="1"/>
</dbReference>
<keyword evidence="2" id="KW-0238">DNA-binding</keyword>
<keyword evidence="8" id="KW-1185">Reference proteome</keyword>
<evidence type="ECO:0000256" key="2">
    <source>
        <dbReference type="ARBA" id="ARBA00023125"/>
    </source>
</evidence>
<sequence>MYHQHQQGGHNNILSSRTAFPAERHLLLQGGRIPEESGLVLSTDAKPRLKWTPELHERFIEAVDQLGGADKATPKSVMRLMGIPGLTLYHLKSHLQKYRLSKNLQAQASSGSAKIGKGAASSSEFSNQEKEMQINTCYLAATGCKLVAGRTAEGNGLLLASTNIIPQSNKNIPINEALQMQIEVQRRLQEQLEVQRHLQLRIEAQGKYLQSVLEKAQETLGKQNLGSPGLEAAKVQLSELVSKVSNECFSNAFPGLEEIRNPNTLQVNPSQLADCSAESCLTSSEGSQKDQDMTNFHRSLRAYGGSLPLCRQQMHQDTRLETTQSAWCHLNDQKTFSSSILGDSERTTFSVQDFVMHPVSSKAQRGGGADSEAQQKERSEEHMFLEHPNNKRVAGQQDRGKQSNSFGMPGHTAQLDLNADEDNEGDKDNKFDLNGFSWS</sequence>
<evidence type="ECO:0000256" key="4">
    <source>
        <dbReference type="ARBA" id="ARBA00023242"/>
    </source>
</evidence>
<dbReference type="PROSITE" id="PS51294">
    <property type="entry name" value="HTH_MYB"/>
    <property type="match status" value="1"/>
</dbReference>
<proteinExistence type="predicted"/>
<dbReference type="PANTHER" id="PTHR31499">
    <property type="entry name" value="MYB FAMILY TRANSCRIPTION FACTOR PHL11"/>
    <property type="match status" value="1"/>
</dbReference>
<dbReference type="InterPro" id="IPR001005">
    <property type="entry name" value="SANT/Myb"/>
</dbReference>
<feature type="domain" description="HTH myb-type" evidence="6">
    <location>
        <begin position="43"/>
        <end position="103"/>
    </location>
</feature>
<reference evidence="7 8" key="1">
    <citation type="journal article" date="2019" name="Nat. Plants">
        <title>Genome sequencing of Musa balbisiana reveals subgenome evolution and function divergence in polyploid bananas.</title>
        <authorList>
            <person name="Yao X."/>
        </authorList>
    </citation>
    <scope>NUCLEOTIDE SEQUENCE [LARGE SCALE GENOMIC DNA]</scope>
    <source>
        <strain evidence="8">cv. DH-PKW</strain>
        <tissue evidence="7">Leaves</tissue>
    </source>
</reference>
<keyword evidence="1" id="KW-0805">Transcription regulation</keyword>
<comment type="caution">
    <text evidence="7">The sequence shown here is derived from an EMBL/GenBank/DDBJ whole genome shotgun (WGS) entry which is preliminary data.</text>
</comment>
<gene>
    <name evidence="7" type="ORF">C4D60_Mb05t10070</name>
</gene>
<dbReference type="GO" id="GO:0003677">
    <property type="term" value="F:DNA binding"/>
    <property type="evidence" value="ECO:0007669"/>
    <property type="project" value="UniProtKB-KW"/>
</dbReference>
<evidence type="ECO:0000259" key="6">
    <source>
        <dbReference type="PROSITE" id="PS51294"/>
    </source>
</evidence>
<feature type="region of interest" description="Disordered" evidence="5">
    <location>
        <begin position="358"/>
        <end position="439"/>
    </location>
</feature>
<evidence type="ECO:0000256" key="3">
    <source>
        <dbReference type="ARBA" id="ARBA00023163"/>
    </source>
</evidence>
<name>A0A4V4H821_MUSBA</name>
<dbReference type="STRING" id="52838.A0A4V4H821"/>
<evidence type="ECO:0000313" key="7">
    <source>
        <dbReference type="EMBL" id="THU66045.1"/>
    </source>
</evidence>
<evidence type="ECO:0000256" key="1">
    <source>
        <dbReference type="ARBA" id="ARBA00023015"/>
    </source>
</evidence>
<dbReference type="GO" id="GO:0003700">
    <property type="term" value="F:DNA-binding transcription factor activity"/>
    <property type="evidence" value="ECO:0007669"/>
    <property type="project" value="InterPro"/>
</dbReference>
<feature type="compositionally biased region" description="Basic and acidic residues" evidence="5">
    <location>
        <begin position="373"/>
        <end position="389"/>
    </location>
</feature>
<evidence type="ECO:0000313" key="8">
    <source>
        <dbReference type="Proteomes" id="UP000317650"/>
    </source>
</evidence>
<accession>A0A4V4H821</accession>
<dbReference type="SUPFAM" id="SSF46689">
    <property type="entry name" value="Homeodomain-like"/>
    <property type="match status" value="1"/>
</dbReference>
<dbReference type="Pfam" id="PF14379">
    <property type="entry name" value="Myb_CC_LHEQLE"/>
    <property type="match status" value="1"/>
</dbReference>
<dbReference type="InterPro" id="IPR017930">
    <property type="entry name" value="Myb_dom"/>
</dbReference>
<dbReference type="InterPro" id="IPR009057">
    <property type="entry name" value="Homeodomain-like_sf"/>
</dbReference>
<dbReference type="InterPro" id="IPR046955">
    <property type="entry name" value="PHR1-like"/>
</dbReference>
<evidence type="ECO:0000256" key="5">
    <source>
        <dbReference type="SAM" id="MobiDB-lite"/>
    </source>
</evidence>
<dbReference type="PANTHER" id="PTHR31499:SF2">
    <property type="entry name" value="MYB-RELATED PROTEIN 2"/>
    <property type="match status" value="1"/>
</dbReference>
<dbReference type="InterPro" id="IPR025756">
    <property type="entry name" value="Myb_CC_LHEQLE"/>
</dbReference>
<protein>
    <recommendedName>
        <fullName evidence="6">HTH myb-type domain-containing protein</fullName>
    </recommendedName>
</protein>